<evidence type="ECO:0000259" key="2">
    <source>
        <dbReference type="Pfam" id="PF20710"/>
    </source>
</evidence>
<accession>A0A448YV08</accession>
<evidence type="ECO:0000313" key="3">
    <source>
        <dbReference type="EMBL" id="VEU33637.1"/>
    </source>
</evidence>
<reference evidence="3 4" key="1">
    <citation type="submission" date="2019-01" db="EMBL/GenBank/DDBJ databases">
        <authorList>
            <person name="Ferrante I. M."/>
        </authorList>
    </citation>
    <scope>NUCLEOTIDE SEQUENCE [LARGE SCALE GENOMIC DNA]</scope>
    <source>
        <strain evidence="3 4">B856</strain>
    </source>
</reference>
<feature type="region of interest" description="Disordered" evidence="1">
    <location>
        <begin position="1"/>
        <end position="33"/>
    </location>
</feature>
<sequence>MSTQPVANNISSLSTNGSSDPTAKNKPTLDANGVGVVAGRGSISSMKVQDFMSYLAKEANISNMTVETNDGRRISATFEQGVDDTTNQPLPSPADLSEANGNGNAVVKEEPLDGKKDEKDGCQNASALMSPTKRDIAATMAMMGANKDASTSGVAVQGPDLETHASLQWAVNYRNKHVAVTYSSIGAGNSSLLTNGSAHKTNGNSSALPPKKRAAKQEEGPSESADDWNPMTALADAATVVQREHVQVPQGVPGIAIAQAQAEFAKSMGKSFPPAAQKKKTAKRKSRKIVPEVKVFVDFNQKDVLFGRGGRSNHHPGNKTYRDIVTKQQSFYRGCDKNEKTKVAQGIVDHIQNTVGGRFLELDREVKQWFLVPNVVARRKVGQALRENNTEEARAAKRAKYQKRLNSNKNFDASEGGDNTYPKAPVVPGDIARDSNMQVVAVNGSASTAIYPIVGTTGTYTRSFQVEDSESSNRVEV</sequence>
<dbReference type="InterPro" id="IPR049227">
    <property type="entry name" value="DUF6824"/>
</dbReference>
<feature type="compositionally biased region" description="Polar residues" evidence="1">
    <location>
        <begin position="1"/>
        <end position="22"/>
    </location>
</feature>
<protein>
    <recommendedName>
        <fullName evidence="2">DUF6824 domain-containing protein</fullName>
    </recommendedName>
</protein>
<name>A0A448YV08_9STRA</name>
<organism evidence="3 4">
    <name type="scientific">Pseudo-nitzschia multistriata</name>
    <dbReference type="NCBI Taxonomy" id="183589"/>
    <lineage>
        <taxon>Eukaryota</taxon>
        <taxon>Sar</taxon>
        <taxon>Stramenopiles</taxon>
        <taxon>Ochrophyta</taxon>
        <taxon>Bacillariophyta</taxon>
        <taxon>Bacillariophyceae</taxon>
        <taxon>Bacillariophycidae</taxon>
        <taxon>Bacillariales</taxon>
        <taxon>Bacillariaceae</taxon>
        <taxon>Pseudo-nitzschia</taxon>
    </lineage>
</organism>
<feature type="compositionally biased region" description="Basic and acidic residues" evidence="1">
    <location>
        <begin position="107"/>
        <end position="121"/>
    </location>
</feature>
<feature type="region of interest" description="Disordered" evidence="1">
    <location>
        <begin position="80"/>
        <end position="125"/>
    </location>
</feature>
<dbReference type="EMBL" id="CAACVS010000004">
    <property type="protein sequence ID" value="VEU33637.1"/>
    <property type="molecule type" value="Genomic_DNA"/>
</dbReference>
<keyword evidence="4" id="KW-1185">Reference proteome</keyword>
<evidence type="ECO:0000256" key="1">
    <source>
        <dbReference type="SAM" id="MobiDB-lite"/>
    </source>
</evidence>
<gene>
    <name evidence="3" type="ORF">PSNMU_V1.4_AUG-EV-PASAV3_0003260</name>
</gene>
<dbReference type="AlphaFoldDB" id="A0A448YV08"/>
<dbReference type="OrthoDB" id="47030at2759"/>
<dbReference type="Proteomes" id="UP000291116">
    <property type="component" value="Unassembled WGS sequence"/>
</dbReference>
<evidence type="ECO:0000313" key="4">
    <source>
        <dbReference type="Proteomes" id="UP000291116"/>
    </source>
</evidence>
<feature type="compositionally biased region" description="Polar residues" evidence="1">
    <location>
        <begin position="196"/>
        <end position="207"/>
    </location>
</feature>
<feature type="region of interest" description="Disordered" evidence="1">
    <location>
        <begin position="196"/>
        <end position="229"/>
    </location>
</feature>
<dbReference type="Pfam" id="PF20710">
    <property type="entry name" value="DUF6824"/>
    <property type="match status" value="1"/>
</dbReference>
<feature type="domain" description="DUF6824" evidence="2">
    <location>
        <begin position="303"/>
        <end position="387"/>
    </location>
</feature>
<proteinExistence type="predicted"/>